<keyword evidence="2" id="KW-1185">Reference proteome</keyword>
<accession>A0ABX1DGG1</accession>
<comment type="caution">
    <text evidence="1">The sequence shown here is derived from an EMBL/GenBank/DDBJ whole genome shotgun (WGS) entry which is preliminary data.</text>
</comment>
<dbReference type="EMBL" id="JAAVJS010000597">
    <property type="protein sequence ID" value="NJX17408.1"/>
    <property type="molecule type" value="Genomic_DNA"/>
</dbReference>
<evidence type="ECO:0000313" key="2">
    <source>
        <dbReference type="Proteomes" id="UP000760545"/>
    </source>
</evidence>
<organism evidence="1 2">
    <name type="scientific">Tamlana crocina</name>
    <dbReference type="NCBI Taxonomy" id="393006"/>
    <lineage>
        <taxon>Bacteria</taxon>
        <taxon>Pseudomonadati</taxon>
        <taxon>Bacteroidota</taxon>
        <taxon>Flavobacteriia</taxon>
        <taxon>Flavobacteriales</taxon>
        <taxon>Flavobacteriaceae</taxon>
        <taxon>Tamlana</taxon>
    </lineage>
</organism>
<proteinExistence type="predicted"/>
<reference evidence="1 2" key="1">
    <citation type="submission" date="2020-03" db="EMBL/GenBank/DDBJ databases">
        <title>Tamlana sp. nov, isolated from XXX.</title>
        <authorList>
            <person name="Cao W.R."/>
        </authorList>
    </citation>
    <scope>NUCLEOTIDE SEQUENCE [LARGE SCALE GENOMIC DNA]</scope>
    <source>
        <strain evidence="1 2">HST1-43</strain>
    </source>
</reference>
<name>A0ABX1DGG1_9FLAO</name>
<dbReference type="Proteomes" id="UP000760545">
    <property type="component" value="Unassembled WGS sequence"/>
</dbReference>
<evidence type="ECO:0008006" key="3">
    <source>
        <dbReference type="Google" id="ProtNLM"/>
    </source>
</evidence>
<evidence type="ECO:0000313" key="1">
    <source>
        <dbReference type="EMBL" id="NJX17408.1"/>
    </source>
</evidence>
<feature type="non-terminal residue" evidence="1">
    <location>
        <position position="1"/>
    </location>
</feature>
<sequence>WKIGKNPNFRRAGITDPAEKLDTARPAIAVSITMVAAKVSATKVIPNGGSQFPA</sequence>
<gene>
    <name evidence="1" type="ORF">HC176_18215</name>
</gene>
<protein>
    <recommendedName>
        <fullName evidence="3">Molecular chaperone GroEL</fullName>
    </recommendedName>
</protein>